<protein>
    <recommendedName>
        <fullName evidence="1">N-acetyltransferase domain-containing protein</fullName>
    </recommendedName>
</protein>
<evidence type="ECO:0000259" key="1">
    <source>
        <dbReference type="PROSITE" id="PS51186"/>
    </source>
</evidence>
<gene>
    <name evidence="2" type="ORF">FHU29_000560</name>
</gene>
<keyword evidence="3" id="KW-1185">Reference proteome</keyword>
<dbReference type="RefSeq" id="WP_064439757.1">
    <property type="nucleotide sequence ID" value="NZ_BDDI01000005.1"/>
</dbReference>
<reference evidence="2 3" key="1">
    <citation type="submission" date="2020-08" db="EMBL/GenBank/DDBJ databases">
        <title>Sequencing the genomes of 1000 actinobacteria strains.</title>
        <authorList>
            <person name="Klenk H.-P."/>
        </authorList>
    </citation>
    <scope>NUCLEOTIDE SEQUENCE [LARGE SCALE GENOMIC DNA]</scope>
    <source>
        <strain evidence="2 3">DSM 45258</strain>
    </source>
</reference>
<dbReference type="Pfam" id="PF12746">
    <property type="entry name" value="GNAT_acetyltran"/>
    <property type="match status" value="1"/>
</dbReference>
<dbReference type="OrthoDB" id="4824241at2"/>
<feature type="domain" description="N-acetyltransferase" evidence="1">
    <location>
        <begin position="107"/>
        <end position="235"/>
    </location>
</feature>
<sequence>MDAATEHAASILKVAWARSLGIGDRDITSERTHVVIPEITREITFLNLFGASVFLGPEWAVERAATLSNEALGSERGLLEVAKDRAAHRARAETILFTPDYLPPPSMHPSQAPLISREREMAERLERLCPPDDVAAADLDEQTHWFTLLEETMDPVACAAYREWQGFVANMTALTVADARRQGYAKTVALIATNVALDEGLVPQWRAHRTNTSAWHLAEALGFHRIGVLATVSFG</sequence>
<dbReference type="AlphaFoldDB" id="A0A839RJ16"/>
<dbReference type="InterPro" id="IPR000182">
    <property type="entry name" value="GNAT_dom"/>
</dbReference>
<evidence type="ECO:0000313" key="3">
    <source>
        <dbReference type="Proteomes" id="UP000567922"/>
    </source>
</evidence>
<dbReference type="GO" id="GO:0016747">
    <property type="term" value="F:acyltransferase activity, transferring groups other than amino-acyl groups"/>
    <property type="evidence" value="ECO:0007669"/>
    <property type="project" value="InterPro"/>
</dbReference>
<name>A0A839RJ16_9ACTN</name>
<evidence type="ECO:0000313" key="2">
    <source>
        <dbReference type="EMBL" id="MBB3036126.1"/>
    </source>
</evidence>
<dbReference type="Gene3D" id="3.40.630.30">
    <property type="match status" value="1"/>
</dbReference>
<dbReference type="InterPro" id="IPR016181">
    <property type="entry name" value="Acyl_CoA_acyltransferase"/>
</dbReference>
<dbReference type="PROSITE" id="PS51186">
    <property type="entry name" value="GNAT"/>
    <property type="match status" value="1"/>
</dbReference>
<dbReference type="Proteomes" id="UP000567922">
    <property type="component" value="Unassembled WGS sequence"/>
</dbReference>
<accession>A0A839RJ16</accession>
<comment type="caution">
    <text evidence="2">The sequence shown here is derived from an EMBL/GenBank/DDBJ whole genome shotgun (WGS) entry which is preliminary data.</text>
</comment>
<dbReference type="InterPro" id="IPR027365">
    <property type="entry name" value="GNAT_acetyltra_YdfB-like"/>
</dbReference>
<dbReference type="SUPFAM" id="SSF55729">
    <property type="entry name" value="Acyl-CoA N-acyltransferases (Nat)"/>
    <property type="match status" value="1"/>
</dbReference>
<organism evidence="2 3">
    <name type="scientific">Hoyosella altamirensis</name>
    <dbReference type="NCBI Taxonomy" id="616997"/>
    <lineage>
        <taxon>Bacteria</taxon>
        <taxon>Bacillati</taxon>
        <taxon>Actinomycetota</taxon>
        <taxon>Actinomycetes</taxon>
        <taxon>Mycobacteriales</taxon>
        <taxon>Hoyosellaceae</taxon>
        <taxon>Hoyosella</taxon>
    </lineage>
</organism>
<dbReference type="EMBL" id="JACHWS010000001">
    <property type="protein sequence ID" value="MBB3036126.1"/>
    <property type="molecule type" value="Genomic_DNA"/>
</dbReference>
<proteinExistence type="predicted"/>